<evidence type="ECO:0000256" key="2">
    <source>
        <dbReference type="ARBA" id="ARBA00022723"/>
    </source>
</evidence>
<evidence type="ECO:0000256" key="4">
    <source>
        <dbReference type="ARBA" id="ARBA00022801"/>
    </source>
</evidence>
<dbReference type="SMART" id="SM00471">
    <property type="entry name" value="HDc"/>
    <property type="match status" value="1"/>
</dbReference>
<evidence type="ECO:0000313" key="8">
    <source>
        <dbReference type="EMBL" id="GFH43378.1"/>
    </source>
</evidence>
<protein>
    <recommendedName>
        <fullName evidence="1">bis(5'-nucleosyl)-tetraphosphatase (symmetrical)</fullName>
        <ecNumber evidence="1">3.6.1.41</ecNumber>
    </recommendedName>
</protein>
<evidence type="ECO:0000313" key="9">
    <source>
        <dbReference type="Proteomes" id="UP000480303"/>
    </source>
</evidence>
<feature type="domain" description="HD/PDEase" evidence="7">
    <location>
        <begin position="24"/>
        <end position="152"/>
    </location>
</feature>
<dbReference type="InterPro" id="IPR005249">
    <property type="entry name" value="YqeK"/>
</dbReference>
<dbReference type="CDD" id="cd00077">
    <property type="entry name" value="HDc"/>
    <property type="match status" value="1"/>
</dbReference>
<dbReference type="GO" id="GO:0008803">
    <property type="term" value="F:bis(5'-nucleosyl)-tetraphosphatase (symmetrical) activity"/>
    <property type="evidence" value="ECO:0007669"/>
    <property type="project" value="UniProtKB-EC"/>
</dbReference>
<dbReference type="PANTHER" id="PTHR35795:SF1">
    <property type="entry name" value="BIS(5'-NUCLEOSYL)-TETRAPHOSPHATASE, SYMMETRICAL"/>
    <property type="match status" value="1"/>
</dbReference>
<dbReference type="InterPro" id="IPR003607">
    <property type="entry name" value="HD/PDEase_dom"/>
</dbReference>
<evidence type="ECO:0000256" key="5">
    <source>
        <dbReference type="ARBA" id="ARBA00023004"/>
    </source>
</evidence>
<dbReference type="Proteomes" id="UP000480303">
    <property type="component" value="Unassembled WGS sequence"/>
</dbReference>
<dbReference type="RefSeq" id="WP_172209812.1">
    <property type="nucleotide sequence ID" value="NZ_BLLI01000085.1"/>
</dbReference>
<dbReference type="GO" id="GO:0000166">
    <property type="term" value="F:nucleotide binding"/>
    <property type="evidence" value="ECO:0007669"/>
    <property type="project" value="UniProtKB-KW"/>
</dbReference>
<evidence type="ECO:0000256" key="3">
    <source>
        <dbReference type="ARBA" id="ARBA00022741"/>
    </source>
</evidence>
<dbReference type="Gene3D" id="1.10.3210.10">
    <property type="entry name" value="Hypothetical protein af1432"/>
    <property type="match status" value="1"/>
</dbReference>
<dbReference type="EC" id="3.6.1.41" evidence="1"/>
<keyword evidence="4" id="KW-0378">Hydrolase</keyword>
<reference evidence="8 9" key="1">
    <citation type="submission" date="2020-02" db="EMBL/GenBank/DDBJ databases">
        <title>Draft genome sequence of Lactococcus sp. Hs30E4-3.</title>
        <authorList>
            <person name="Noda S."/>
            <person name="Yuki M."/>
            <person name="Ohkuma M."/>
        </authorList>
    </citation>
    <scope>NUCLEOTIDE SEQUENCE [LARGE SCALE GENOMIC DNA]</scope>
    <source>
        <strain evidence="8 9">Hs30E4-3</strain>
    </source>
</reference>
<gene>
    <name evidence="8" type="primary">yccH</name>
    <name evidence="8" type="ORF">Hs30E_19290</name>
</gene>
<dbReference type="PANTHER" id="PTHR35795">
    <property type="entry name" value="SLR1885 PROTEIN"/>
    <property type="match status" value="1"/>
</dbReference>
<keyword evidence="2" id="KW-0479">Metal-binding</keyword>
<keyword evidence="5" id="KW-0408">Iron</keyword>
<evidence type="ECO:0000256" key="1">
    <source>
        <dbReference type="ARBA" id="ARBA00012506"/>
    </source>
</evidence>
<keyword evidence="3" id="KW-0547">Nucleotide-binding</keyword>
<dbReference type="SUPFAM" id="SSF109604">
    <property type="entry name" value="HD-domain/PDEase-like"/>
    <property type="match status" value="1"/>
</dbReference>
<name>A0A6A0BG92_9LACT</name>
<dbReference type="NCBIfam" id="TIGR00488">
    <property type="entry name" value="bis(5'-nucleosyl)-tetraphosphatase (symmetrical) YqeK"/>
    <property type="match status" value="1"/>
</dbReference>
<dbReference type="GO" id="GO:0046872">
    <property type="term" value="F:metal ion binding"/>
    <property type="evidence" value="ECO:0007669"/>
    <property type="project" value="UniProtKB-KW"/>
</dbReference>
<accession>A0A6A0BG92</accession>
<dbReference type="AlphaFoldDB" id="A0A6A0BG92"/>
<dbReference type="InterPro" id="IPR051094">
    <property type="entry name" value="Diverse_Catalytic_Enzymes"/>
</dbReference>
<organism evidence="8 9">
    <name type="scientific">Pseudolactococcus hodotermopsidis</name>
    <dbReference type="NCBI Taxonomy" id="2709157"/>
    <lineage>
        <taxon>Bacteria</taxon>
        <taxon>Bacillati</taxon>
        <taxon>Bacillota</taxon>
        <taxon>Bacilli</taxon>
        <taxon>Lactobacillales</taxon>
        <taxon>Streptococcaceae</taxon>
        <taxon>Pseudolactococcus</taxon>
    </lineage>
</organism>
<dbReference type="EMBL" id="BLLI01000085">
    <property type="protein sequence ID" value="GFH43378.1"/>
    <property type="molecule type" value="Genomic_DNA"/>
</dbReference>
<dbReference type="Pfam" id="PF01966">
    <property type="entry name" value="HD"/>
    <property type="match status" value="1"/>
</dbReference>
<sequence length="201" mass="23323">MAFDFFPEINLSRAELLTKLSNNMSEKRFQHVQNVGIAAVKLAERWGYADVRKAELAGLLHDYAKEETDKTFILLIQKYQLDPDLYHWDNNVWHGMVGIYKIREDFGLTDSEILRAIEIHTVGSSDMTLLDKILYVADYIETGRNFDGVDFARTLAFEQDLNAAVAYETVRTVEFLAHKKLPIYPQTILTYNAFIKNLRFY</sequence>
<evidence type="ECO:0000259" key="7">
    <source>
        <dbReference type="SMART" id="SM00471"/>
    </source>
</evidence>
<evidence type="ECO:0000256" key="6">
    <source>
        <dbReference type="ARBA" id="ARBA00049417"/>
    </source>
</evidence>
<comment type="catalytic activity">
    <reaction evidence="6">
        <text>P(1),P(4)-bis(5'-adenosyl) tetraphosphate + H2O = 2 ADP + 2 H(+)</text>
        <dbReference type="Rhea" id="RHEA:24252"/>
        <dbReference type="ChEBI" id="CHEBI:15377"/>
        <dbReference type="ChEBI" id="CHEBI:15378"/>
        <dbReference type="ChEBI" id="CHEBI:58141"/>
        <dbReference type="ChEBI" id="CHEBI:456216"/>
        <dbReference type="EC" id="3.6.1.41"/>
    </reaction>
</comment>
<proteinExistence type="predicted"/>
<dbReference type="InterPro" id="IPR006674">
    <property type="entry name" value="HD_domain"/>
</dbReference>
<keyword evidence="9" id="KW-1185">Reference proteome</keyword>
<comment type="caution">
    <text evidence="8">The sequence shown here is derived from an EMBL/GenBank/DDBJ whole genome shotgun (WGS) entry which is preliminary data.</text>
</comment>